<evidence type="ECO:0000313" key="8">
    <source>
        <dbReference type="EMBL" id="JAS47489.1"/>
    </source>
</evidence>
<evidence type="ECO:0000313" key="7">
    <source>
        <dbReference type="EMBL" id="JAS37766.1"/>
    </source>
</evidence>
<gene>
    <name evidence="8" type="ORF">g.28635</name>
    <name evidence="7" type="ORF">g.28636</name>
    <name evidence="9" type="ORF">g.28637</name>
</gene>
<accession>A0A1B6FKH4</accession>
<comment type="similarity">
    <text evidence="2 6">Belongs to the tetraspanin (TM4SF) family.</text>
</comment>
<dbReference type="PIRSF" id="PIRSF002419">
    <property type="entry name" value="Tetraspanin"/>
    <property type="match status" value="1"/>
</dbReference>
<dbReference type="InterPro" id="IPR008952">
    <property type="entry name" value="Tetraspanin_EC2_sf"/>
</dbReference>
<feature type="transmembrane region" description="Helical" evidence="6">
    <location>
        <begin position="20"/>
        <end position="47"/>
    </location>
</feature>
<dbReference type="PANTHER" id="PTHR19282">
    <property type="entry name" value="TETRASPANIN"/>
    <property type="match status" value="1"/>
</dbReference>
<dbReference type="Gene3D" id="1.10.1450.10">
    <property type="entry name" value="Tetraspanin"/>
    <property type="match status" value="1"/>
</dbReference>
<evidence type="ECO:0000256" key="5">
    <source>
        <dbReference type="ARBA" id="ARBA00023136"/>
    </source>
</evidence>
<dbReference type="PRINTS" id="PR00259">
    <property type="entry name" value="TMFOUR"/>
</dbReference>
<dbReference type="InterPro" id="IPR000301">
    <property type="entry name" value="Tetraspanin_animals"/>
</dbReference>
<dbReference type="Pfam" id="PF00335">
    <property type="entry name" value="Tetraspanin"/>
    <property type="match status" value="1"/>
</dbReference>
<evidence type="ECO:0000313" key="9">
    <source>
        <dbReference type="EMBL" id="JAS50680.1"/>
    </source>
</evidence>
<evidence type="ECO:0000256" key="2">
    <source>
        <dbReference type="ARBA" id="ARBA00006840"/>
    </source>
</evidence>
<protein>
    <recommendedName>
        <fullName evidence="6">Tetraspanin</fullName>
    </recommendedName>
</protein>
<dbReference type="GO" id="GO:0005886">
    <property type="term" value="C:plasma membrane"/>
    <property type="evidence" value="ECO:0007669"/>
    <property type="project" value="TreeGrafter"/>
</dbReference>
<organism evidence="9">
    <name type="scientific">Cuerna arida</name>
    <dbReference type="NCBI Taxonomy" id="1464854"/>
    <lineage>
        <taxon>Eukaryota</taxon>
        <taxon>Metazoa</taxon>
        <taxon>Ecdysozoa</taxon>
        <taxon>Arthropoda</taxon>
        <taxon>Hexapoda</taxon>
        <taxon>Insecta</taxon>
        <taxon>Pterygota</taxon>
        <taxon>Neoptera</taxon>
        <taxon>Paraneoptera</taxon>
        <taxon>Hemiptera</taxon>
        <taxon>Auchenorrhyncha</taxon>
        <taxon>Membracoidea</taxon>
        <taxon>Cicadellidae</taxon>
        <taxon>Cicadellinae</taxon>
        <taxon>Proconiini</taxon>
        <taxon>Cuerna</taxon>
    </lineage>
</organism>
<dbReference type="SUPFAM" id="SSF48652">
    <property type="entry name" value="Tetraspanin"/>
    <property type="match status" value="1"/>
</dbReference>
<dbReference type="InterPro" id="IPR018499">
    <property type="entry name" value="Tetraspanin/Peripherin"/>
</dbReference>
<comment type="subcellular location">
    <subcellularLocation>
        <location evidence="1 6">Membrane</location>
        <topology evidence="1 6">Multi-pass membrane protein</topology>
    </subcellularLocation>
</comment>
<evidence type="ECO:0000256" key="4">
    <source>
        <dbReference type="ARBA" id="ARBA00022989"/>
    </source>
</evidence>
<proteinExistence type="inferred from homology"/>
<dbReference type="EMBL" id="GECZ01022280">
    <property type="protein sequence ID" value="JAS47489.1"/>
    <property type="molecule type" value="Transcribed_RNA"/>
</dbReference>
<reference evidence="9" key="1">
    <citation type="submission" date="2015-11" db="EMBL/GenBank/DDBJ databases">
        <title>De novo transcriptome assembly of four potential Pierce s Disease insect vectors from Arizona vineyards.</title>
        <authorList>
            <person name="Tassone E.E."/>
        </authorList>
    </citation>
    <scope>NUCLEOTIDE SEQUENCE</scope>
</reference>
<sequence length="255" mass="28331">MATSAPAKTRDSDFCSVNFLTYFFHIFNIVFLLSGCGVLAVGLWSVLYKHQYVSLLTTVTYALTAYVLVIAGALVLFVVILGCCGVWRENRCLLLVYTFLLLLIFLLEVMAGLLAYVYQAQVGDELAVTLNATFLETYRIKNEQTAAIDKMQQELTCCGVKSFEDWQYSVWKQQSGESPIRVPDTCCLTPSPGCGRSISPSNIYYAGCKDGFTYSLVEQLNIIGAVGLGICVIQVFGMILSCCLYLKLRYVTDFE</sequence>
<feature type="transmembrane region" description="Helical" evidence="6">
    <location>
        <begin position="94"/>
        <end position="118"/>
    </location>
</feature>
<evidence type="ECO:0000256" key="3">
    <source>
        <dbReference type="ARBA" id="ARBA00022692"/>
    </source>
</evidence>
<evidence type="ECO:0000256" key="6">
    <source>
        <dbReference type="RuleBase" id="RU361218"/>
    </source>
</evidence>
<dbReference type="EMBL" id="GECZ01032003">
    <property type="protein sequence ID" value="JAS37766.1"/>
    <property type="molecule type" value="Transcribed_RNA"/>
</dbReference>
<keyword evidence="3 6" id="KW-0812">Transmembrane</keyword>
<feature type="transmembrane region" description="Helical" evidence="6">
    <location>
        <begin position="222"/>
        <end position="246"/>
    </location>
</feature>
<dbReference type="AlphaFoldDB" id="A0A1B6FKH4"/>
<keyword evidence="4 6" id="KW-1133">Transmembrane helix</keyword>
<evidence type="ECO:0000256" key="1">
    <source>
        <dbReference type="ARBA" id="ARBA00004141"/>
    </source>
</evidence>
<name>A0A1B6FKH4_9HEMI</name>
<keyword evidence="5 6" id="KW-0472">Membrane</keyword>
<dbReference type="PANTHER" id="PTHR19282:SF544">
    <property type="entry name" value="TETRASPANIN"/>
    <property type="match status" value="1"/>
</dbReference>
<feature type="transmembrane region" description="Helical" evidence="6">
    <location>
        <begin position="59"/>
        <end position="87"/>
    </location>
</feature>
<dbReference type="EMBL" id="GECZ01019089">
    <property type="protein sequence ID" value="JAS50680.1"/>
    <property type="molecule type" value="Transcribed_RNA"/>
</dbReference>